<dbReference type="Proteomes" id="UP001219934">
    <property type="component" value="Unassembled WGS sequence"/>
</dbReference>
<proteinExistence type="predicted"/>
<dbReference type="AlphaFoldDB" id="A0AAD6B894"/>
<protein>
    <submittedName>
        <fullName evidence="2">Uncharacterized protein</fullName>
    </submittedName>
</protein>
<feature type="region of interest" description="Disordered" evidence="1">
    <location>
        <begin position="82"/>
        <end position="110"/>
    </location>
</feature>
<comment type="caution">
    <text evidence="2">The sequence shown here is derived from an EMBL/GenBank/DDBJ whole genome shotgun (WGS) entry which is preliminary data.</text>
</comment>
<keyword evidence="3" id="KW-1185">Reference proteome</keyword>
<evidence type="ECO:0000313" key="3">
    <source>
        <dbReference type="Proteomes" id="UP001219934"/>
    </source>
</evidence>
<feature type="non-terminal residue" evidence="2">
    <location>
        <position position="110"/>
    </location>
</feature>
<gene>
    <name evidence="2" type="ORF">JOQ06_002690</name>
</gene>
<accession>A0AAD6B894</accession>
<sequence>MDRSDDIEVRRECILKCLCTYLHEDSGKLVGEYLSSDIAEAKKKIAETNLPMYPRGFYMHLRFLHYGQRVHLSTRGRDALEGHFPRTARREESPLAGRKALLRAVPQDTH</sequence>
<reference evidence="2" key="1">
    <citation type="submission" date="2022-11" db="EMBL/GenBank/DDBJ databases">
        <title>Chromosome-level genome of Pogonophryne albipinna.</title>
        <authorList>
            <person name="Jo E."/>
        </authorList>
    </citation>
    <scope>NUCLEOTIDE SEQUENCE</scope>
    <source>
        <strain evidence="2">SGF0006</strain>
        <tissue evidence="2">Muscle</tissue>
    </source>
</reference>
<evidence type="ECO:0000256" key="1">
    <source>
        <dbReference type="SAM" id="MobiDB-lite"/>
    </source>
</evidence>
<name>A0AAD6B894_9TELE</name>
<dbReference type="EMBL" id="JAPTMU010000009">
    <property type="protein sequence ID" value="KAJ4938064.1"/>
    <property type="molecule type" value="Genomic_DNA"/>
</dbReference>
<feature type="compositionally biased region" description="Basic and acidic residues" evidence="1">
    <location>
        <begin position="82"/>
        <end position="93"/>
    </location>
</feature>
<organism evidence="2 3">
    <name type="scientific">Pogonophryne albipinna</name>
    <dbReference type="NCBI Taxonomy" id="1090488"/>
    <lineage>
        <taxon>Eukaryota</taxon>
        <taxon>Metazoa</taxon>
        <taxon>Chordata</taxon>
        <taxon>Craniata</taxon>
        <taxon>Vertebrata</taxon>
        <taxon>Euteleostomi</taxon>
        <taxon>Actinopterygii</taxon>
        <taxon>Neopterygii</taxon>
        <taxon>Teleostei</taxon>
        <taxon>Neoteleostei</taxon>
        <taxon>Acanthomorphata</taxon>
        <taxon>Eupercaria</taxon>
        <taxon>Perciformes</taxon>
        <taxon>Notothenioidei</taxon>
        <taxon>Pogonophryne</taxon>
    </lineage>
</organism>
<evidence type="ECO:0000313" key="2">
    <source>
        <dbReference type="EMBL" id="KAJ4938064.1"/>
    </source>
</evidence>